<accession>A0AAN6XS94</accession>
<proteinExistence type="predicted"/>
<organism evidence="2 3">
    <name type="scientific">Triangularia verruculosa</name>
    <dbReference type="NCBI Taxonomy" id="2587418"/>
    <lineage>
        <taxon>Eukaryota</taxon>
        <taxon>Fungi</taxon>
        <taxon>Dikarya</taxon>
        <taxon>Ascomycota</taxon>
        <taxon>Pezizomycotina</taxon>
        <taxon>Sordariomycetes</taxon>
        <taxon>Sordariomycetidae</taxon>
        <taxon>Sordariales</taxon>
        <taxon>Podosporaceae</taxon>
        <taxon>Triangularia</taxon>
    </lineage>
</organism>
<feature type="region of interest" description="Disordered" evidence="1">
    <location>
        <begin position="63"/>
        <end position="171"/>
    </location>
</feature>
<gene>
    <name evidence="2" type="ORF">QBC40DRAFT_248800</name>
</gene>
<evidence type="ECO:0000313" key="2">
    <source>
        <dbReference type="EMBL" id="KAK4205631.1"/>
    </source>
</evidence>
<feature type="compositionally biased region" description="Basic and acidic residues" evidence="1">
    <location>
        <begin position="123"/>
        <end position="137"/>
    </location>
</feature>
<feature type="compositionally biased region" description="Low complexity" evidence="1">
    <location>
        <begin position="67"/>
        <end position="86"/>
    </location>
</feature>
<dbReference type="AlphaFoldDB" id="A0AAN6XS94"/>
<protein>
    <submittedName>
        <fullName evidence="2">Uncharacterized protein</fullName>
    </submittedName>
</protein>
<comment type="caution">
    <text evidence="2">The sequence shown here is derived from an EMBL/GenBank/DDBJ whole genome shotgun (WGS) entry which is preliminary data.</text>
</comment>
<keyword evidence="3" id="KW-1185">Reference proteome</keyword>
<evidence type="ECO:0000313" key="3">
    <source>
        <dbReference type="Proteomes" id="UP001303160"/>
    </source>
</evidence>
<evidence type="ECO:0000256" key="1">
    <source>
        <dbReference type="SAM" id="MobiDB-lite"/>
    </source>
</evidence>
<sequence>MDKDKARMKWDLQANHDLLFCLIQELSPNQDQLRGVMDRMHEYGYPCTVKAITQHLQKLRRKENNTAANDGGEGSSAAAEASTPAAKRGKAAGKKTPASAKRKAADNDTDDEQPTPTKKPRRIKMEDVPIWKSRVKDEEDDDEGPDLDPYGVPRAATTHDLPGPVGVQYCP</sequence>
<reference evidence="2" key="2">
    <citation type="submission" date="2023-05" db="EMBL/GenBank/DDBJ databases">
        <authorList>
            <consortium name="Lawrence Berkeley National Laboratory"/>
            <person name="Steindorff A."/>
            <person name="Hensen N."/>
            <person name="Bonometti L."/>
            <person name="Westerberg I."/>
            <person name="Brannstrom I.O."/>
            <person name="Guillou S."/>
            <person name="Cros-Aarteil S."/>
            <person name="Calhoun S."/>
            <person name="Haridas S."/>
            <person name="Kuo A."/>
            <person name="Mondo S."/>
            <person name="Pangilinan J."/>
            <person name="Riley R."/>
            <person name="Labutti K."/>
            <person name="Andreopoulos B."/>
            <person name="Lipzen A."/>
            <person name="Chen C."/>
            <person name="Yanf M."/>
            <person name="Daum C."/>
            <person name="Ng V."/>
            <person name="Clum A."/>
            <person name="Ohm R."/>
            <person name="Martin F."/>
            <person name="Silar P."/>
            <person name="Natvig D."/>
            <person name="Lalanne C."/>
            <person name="Gautier V."/>
            <person name="Ament-Velasquez S.L."/>
            <person name="Kruys A."/>
            <person name="Hutchinson M.I."/>
            <person name="Powell A.J."/>
            <person name="Barry K."/>
            <person name="Miller A.N."/>
            <person name="Grigoriev I.V."/>
            <person name="Debuchy R."/>
            <person name="Gladieux P."/>
            <person name="Thoren M.H."/>
            <person name="Johannesson H."/>
        </authorList>
    </citation>
    <scope>NUCLEOTIDE SEQUENCE</scope>
    <source>
        <strain evidence="2">CBS 315.58</strain>
    </source>
</reference>
<dbReference type="EMBL" id="MU863875">
    <property type="protein sequence ID" value="KAK4205631.1"/>
    <property type="molecule type" value="Genomic_DNA"/>
</dbReference>
<dbReference type="Proteomes" id="UP001303160">
    <property type="component" value="Unassembled WGS sequence"/>
</dbReference>
<name>A0AAN6XS94_9PEZI</name>
<reference evidence="2" key="1">
    <citation type="journal article" date="2023" name="Mol. Phylogenet. Evol.">
        <title>Genome-scale phylogeny and comparative genomics of the fungal order Sordariales.</title>
        <authorList>
            <person name="Hensen N."/>
            <person name="Bonometti L."/>
            <person name="Westerberg I."/>
            <person name="Brannstrom I.O."/>
            <person name="Guillou S."/>
            <person name="Cros-Aarteil S."/>
            <person name="Calhoun S."/>
            <person name="Haridas S."/>
            <person name="Kuo A."/>
            <person name="Mondo S."/>
            <person name="Pangilinan J."/>
            <person name="Riley R."/>
            <person name="LaButti K."/>
            <person name="Andreopoulos B."/>
            <person name="Lipzen A."/>
            <person name="Chen C."/>
            <person name="Yan M."/>
            <person name="Daum C."/>
            <person name="Ng V."/>
            <person name="Clum A."/>
            <person name="Steindorff A."/>
            <person name="Ohm R.A."/>
            <person name="Martin F."/>
            <person name="Silar P."/>
            <person name="Natvig D.O."/>
            <person name="Lalanne C."/>
            <person name="Gautier V."/>
            <person name="Ament-Velasquez S.L."/>
            <person name="Kruys A."/>
            <person name="Hutchinson M.I."/>
            <person name="Powell A.J."/>
            <person name="Barry K."/>
            <person name="Miller A.N."/>
            <person name="Grigoriev I.V."/>
            <person name="Debuchy R."/>
            <person name="Gladieux P."/>
            <person name="Hiltunen Thoren M."/>
            <person name="Johannesson H."/>
        </authorList>
    </citation>
    <scope>NUCLEOTIDE SEQUENCE</scope>
    <source>
        <strain evidence="2">CBS 315.58</strain>
    </source>
</reference>